<dbReference type="RefSeq" id="WP_123166106.1">
    <property type="nucleotide sequence ID" value="NZ_RIAX01000010.1"/>
</dbReference>
<reference evidence="1 2" key="1">
    <citation type="journal article" date="2018" name="Int. J. Syst. Evol. Microbiol.">
        <title>Planococcus salinus sp. nov., a moderately halophilic bacterium isolated from a saline-alkali soil.</title>
        <authorList>
            <person name="Gan L."/>
        </authorList>
    </citation>
    <scope>NUCLEOTIDE SEQUENCE [LARGE SCALE GENOMIC DNA]</scope>
    <source>
        <strain evidence="1 2">LCB217</strain>
    </source>
</reference>
<dbReference type="EMBL" id="RIAX01000010">
    <property type="protein sequence ID" value="RNF38767.1"/>
    <property type="molecule type" value="Genomic_DNA"/>
</dbReference>
<proteinExistence type="predicted"/>
<dbReference type="AlphaFoldDB" id="A0A3M8P525"/>
<keyword evidence="1" id="KW-0966">Cell projection</keyword>
<evidence type="ECO:0000313" key="2">
    <source>
        <dbReference type="Proteomes" id="UP000275473"/>
    </source>
</evidence>
<comment type="caution">
    <text evidence="1">The sequence shown here is derived from an EMBL/GenBank/DDBJ whole genome shotgun (WGS) entry which is preliminary data.</text>
</comment>
<dbReference type="OrthoDB" id="1739831at2"/>
<keyword evidence="1" id="KW-0282">Flagellum</keyword>
<sequence>MQSAQLDNCTICGQLFLKDHTDYCLHCYRNIERQHKQVMAFLKIEQNRHATIDTVSEATDVPVKQIAEFIREGRIFANDYPNLGYPCAHCGKEIKRQMLCSDCYQKFTSDVSTALKKDRLIAEMTNPQRKLNEAHYWRLKKDK</sequence>
<keyword evidence="2" id="KW-1185">Reference proteome</keyword>
<keyword evidence="1" id="KW-0969">Cilium</keyword>
<protein>
    <submittedName>
        <fullName evidence="1">Flagellar protein</fullName>
    </submittedName>
</protein>
<name>A0A3M8P525_9BACL</name>
<evidence type="ECO:0000313" key="1">
    <source>
        <dbReference type="EMBL" id="RNF38767.1"/>
    </source>
</evidence>
<gene>
    <name evidence="1" type="ORF">EEX84_13115</name>
</gene>
<accession>A0A3M8P525</accession>
<dbReference type="Proteomes" id="UP000275473">
    <property type="component" value="Unassembled WGS sequence"/>
</dbReference>
<organism evidence="1 2">
    <name type="scientific">Planococcus salinus</name>
    <dbReference type="NCBI Taxonomy" id="1848460"/>
    <lineage>
        <taxon>Bacteria</taxon>
        <taxon>Bacillati</taxon>
        <taxon>Bacillota</taxon>
        <taxon>Bacilli</taxon>
        <taxon>Bacillales</taxon>
        <taxon>Caryophanaceae</taxon>
        <taxon>Planococcus</taxon>
    </lineage>
</organism>